<dbReference type="GO" id="GO:0016020">
    <property type="term" value="C:membrane"/>
    <property type="evidence" value="ECO:0007669"/>
    <property type="project" value="UniProtKB-SubCell"/>
</dbReference>
<feature type="compositionally biased region" description="Polar residues" evidence="8">
    <location>
        <begin position="35"/>
        <end position="54"/>
    </location>
</feature>
<feature type="transmembrane region" description="Helical" evidence="7">
    <location>
        <begin position="330"/>
        <end position="356"/>
    </location>
</feature>
<comment type="function">
    <text evidence="7">May be involved in iron transport and iron homeostasis.</text>
</comment>
<dbReference type="PANTHER" id="PTHR11660:SF57">
    <property type="entry name" value="SOLUTE CARRIER FAMILY 40 MEMBER"/>
    <property type="match status" value="1"/>
</dbReference>
<evidence type="ECO:0000313" key="10">
    <source>
        <dbReference type="Proteomes" id="UP000054321"/>
    </source>
</evidence>
<feature type="transmembrane region" description="Helical" evidence="7">
    <location>
        <begin position="395"/>
        <end position="418"/>
    </location>
</feature>
<dbReference type="HOGENOM" id="CLU_020370_5_0_1"/>
<dbReference type="PANTHER" id="PTHR11660">
    <property type="entry name" value="SOLUTE CARRIER FAMILY 40 MEMBER"/>
    <property type="match status" value="1"/>
</dbReference>
<feature type="region of interest" description="Disordered" evidence="8">
    <location>
        <begin position="35"/>
        <end position="55"/>
    </location>
</feature>
<reference evidence="9 10" key="1">
    <citation type="submission" date="2014-04" db="EMBL/GenBank/DDBJ databases">
        <authorList>
            <consortium name="DOE Joint Genome Institute"/>
            <person name="Kuo A."/>
            <person name="Martino E."/>
            <person name="Perotto S."/>
            <person name="Kohler A."/>
            <person name="Nagy L.G."/>
            <person name="Floudas D."/>
            <person name="Copeland A."/>
            <person name="Barry K.W."/>
            <person name="Cichocki N."/>
            <person name="Veneault-Fourrey C."/>
            <person name="LaButti K."/>
            <person name="Lindquist E.A."/>
            <person name="Lipzen A."/>
            <person name="Lundell T."/>
            <person name="Morin E."/>
            <person name="Murat C."/>
            <person name="Sun H."/>
            <person name="Tunlid A."/>
            <person name="Henrissat B."/>
            <person name="Grigoriev I.V."/>
            <person name="Hibbett D.S."/>
            <person name="Martin F."/>
            <person name="Nordberg H.P."/>
            <person name="Cantor M.N."/>
            <person name="Hua S.X."/>
        </authorList>
    </citation>
    <scope>NUCLEOTIDE SEQUENCE [LARGE SCALE GENOMIC DNA]</scope>
    <source>
        <strain evidence="9 10">Zn</strain>
    </source>
</reference>
<evidence type="ECO:0000256" key="2">
    <source>
        <dbReference type="ARBA" id="ARBA00006279"/>
    </source>
</evidence>
<evidence type="ECO:0000256" key="4">
    <source>
        <dbReference type="ARBA" id="ARBA00022692"/>
    </source>
</evidence>
<keyword evidence="4 7" id="KW-0812">Transmembrane</keyword>
<reference evidence="10" key="2">
    <citation type="submission" date="2015-01" db="EMBL/GenBank/DDBJ databases">
        <title>Evolutionary Origins and Diversification of the Mycorrhizal Mutualists.</title>
        <authorList>
            <consortium name="DOE Joint Genome Institute"/>
            <consortium name="Mycorrhizal Genomics Consortium"/>
            <person name="Kohler A."/>
            <person name="Kuo A."/>
            <person name="Nagy L.G."/>
            <person name="Floudas D."/>
            <person name="Copeland A."/>
            <person name="Barry K.W."/>
            <person name="Cichocki N."/>
            <person name="Veneault-Fourrey C."/>
            <person name="LaButti K."/>
            <person name="Lindquist E.A."/>
            <person name="Lipzen A."/>
            <person name="Lundell T."/>
            <person name="Morin E."/>
            <person name="Murat C."/>
            <person name="Riley R."/>
            <person name="Ohm R."/>
            <person name="Sun H."/>
            <person name="Tunlid A."/>
            <person name="Henrissat B."/>
            <person name="Grigoriev I.V."/>
            <person name="Hibbett D.S."/>
            <person name="Martin F."/>
        </authorList>
    </citation>
    <scope>NUCLEOTIDE SEQUENCE [LARGE SCALE GENOMIC DNA]</scope>
    <source>
        <strain evidence="10">Zn</strain>
    </source>
</reference>
<evidence type="ECO:0000256" key="6">
    <source>
        <dbReference type="ARBA" id="ARBA00023136"/>
    </source>
</evidence>
<feature type="transmembrane region" description="Helical" evidence="7">
    <location>
        <begin position="228"/>
        <end position="246"/>
    </location>
</feature>
<keyword evidence="6 7" id="KW-0472">Membrane</keyword>
<dbReference type="InParanoid" id="A0A0C3GTY1"/>
<evidence type="ECO:0000256" key="8">
    <source>
        <dbReference type="SAM" id="MobiDB-lite"/>
    </source>
</evidence>
<feature type="transmembrane region" description="Helical" evidence="7">
    <location>
        <begin position="90"/>
        <end position="108"/>
    </location>
</feature>
<dbReference type="EMBL" id="KN832892">
    <property type="protein sequence ID" value="KIM93841.1"/>
    <property type="molecule type" value="Genomic_DNA"/>
</dbReference>
<evidence type="ECO:0000256" key="1">
    <source>
        <dbReference type="ARBA" id="ARBA00004141"/>
    </source>
</evidence>
<comment type="caution">
    <text evidence="7">Lacks conserved residue(s) required for the propagation of feature annotation.</text>
</comment>
<dbReference type="OrthoDB" id="648861at2759"/>
<dbReference type="Proteomes" id="UP000054321">
    <property type="component" value="Unassembled WGS sequence"/>
</dbReference>
<name>A0A0C3GTY1_OIDMZ</name>
<feature type="transmembrane region" description="Helical" evidence="7">
    <location>
        <begin position="491"/>
        <end position="512"/>
    </location>
</feature>
<feature type="transmembrane region" description="Helical" evidence="7">
    <location>
        <begin position="178"/>
        <end position="194"/>
    </location>
</feature>
<keyword evidence="5 7" id="KW-1133">Transmembrane helix</keyword>
<dbReference type="Pfam" id="PF06963">
    <property type="entry name" value="FPN1"/>
    <property type="match status" value="1"/>
</dbReference>
<keyword evidence="7" id="KW-0406">Ion transport</keyword>
<dbReference type="CDD" id="cd17480">
    <property type="entry name" value="MFS_SLC40A1_like"/>
    <property type="match status" value="1"/>
</dbReference>
<dbReference type="AlphaFoldDB" id="A0A0C3GTY1"/>
<sequence>MVAEGNIDLLRLKRDHLASSIIKALTKQNKNYTNDLSRSTEQYSSTPSACQSAQKGCPKQWAGPLSPESNDGQDGSIARRLYISHFLSTWNSRVFEFGTVLYLAAIYPGTLLPMSVYAFTRGFSAIIFAPAVGQYIDRGNRLQVVRFSIVVQRLVVAASCIILYILTIRVPIGKGGKASMLILLAFLACIEKLCSIMNMVSVEKDWVVVVCQNDQIALRALNAQMRRIDLLCKLLGPLFIALIDGVSTESAIIVNFAMNVAFVATEYFAIARVYYKVPALQQPKKKQITESLEAELLQTPKDRLMHNWSHVQQIIKKSASDFRMYFHHRAFLPSIAGALLYLTVLNFAGQMVTYLLSAGYTATQIGIARTLSVAFEVLATWVAPWVMSKIGPVRAGLWLSSWQVIMLVAGIVVFLVFYDDSPVISASGLVGGTILSRVGLRGFDLCAQLIVQEDVEADARGAFSSVEAAWQNAFELVSYASTIIFFRPKQFRWPALISVIAVATASSAYTICVRLRRGHLVHIDVVTRLLKSRKGKQRERDRVIERITSSSDV</sequence>
<keyword evidence="10" id="KW-1185">Reference proteome</keyword>
<dbReference type="GO" id="GO:0005381">
    <property type="term" value="F:iron ion transmembrane transporter activity"/>
    <property type="evidence" value="ECO:0007669"/>
    <property type="project" value="UniProtKB-UniRule"/>
</dbReference>
<feature type="transmembrane region" description="Helical" evidence="7">
    <location>
        <begin position="252"/>
        <end position="275"/>
    </location>
</feature>
<evidence type="ECO:0000256" key="5">
    <source>
        <dbReference type="ARBA" id="ARBA00022989"/>
    </source>
</evidence>
<evidence type="ECO:0000313" key="9">
    <source>
        <dbReference type="EMBL" id="KIM93841.1"/>
    </source>
</evidence>
<comment type="similarity">
    <text evidence="2 7">Belongs to the ferroportin (FP) (TC 2.A.100) family. SLC40A subfamily.</text>
</comment>
<dbReference type="InterPro" id="IPR036259">
    <property type="entry name" value="MFS_trans_sf"/>
</dbReference>
<dbReference type="InterPro" id="IPR009716">
    <property type="entry name" value="Ferroportin-1"/>
</dbReference>
<protein>
    <recommendedName>
        <fullName evidence="7">Solute carrier family 40 member</fullName>
    </recommendedName>
</protein>
<proteinExistence type="inferred from homology"/>
<feature type="transmembrane region" description="Helical" evidence="7">
    <location>
        <begin position="362"/>
        <end position="383"/>
    </location>
</feature>
<organism evidence="9 10">
    <name type="scientific">Oidiodendron maius (strain Zn)</name>
    <dbReference type="NCBI Taxonomy" id="913774"/>
    <lineage>
        <taxon>Eukaryota</taxon>
        <taxon>Fungi</taxon>
        <taxon>Dikarya</taxon>
        <taxon>Ascomycota</taxon>
        <taxon>Pezizomycotina</taxon>
        <taxon>Leotiomycetes</taxon>
        <taxon>Leotiomycetes incertae sedis</taxon>
        <taxon>Myxotrichaceae</taxon>
        <taxon>Oidiodendron</taxon>
    </lineage>
</organism>
<evidence type="ECO:0000256" key="3">
    <source>
        <dbReference type="ARBA" id="ARBA00022448"/>
    </source>
</evidence>
<evidence type="ECO:0000256" key="7">
    <source>
        <dbReference type="RuleBase" id="RU365065"/>
    </source>
</evidence>
<feature type="transmembrane region" description="Helical" evidence="7">
    <location>
        <begin position="144"/>
        <end position="166"/>
    </location>
</feature>
<keyword evidence="3 7" id="KW-0813">Transport</keyword>
<dbReference type="SUPFAM" id="SSF103473">
    <property type="entry name" value="MFS general substrate transporter"/>
    <property type="match status" value="1"/>
</dbReference>
<comment type="subcellular location">
    <subcellularLocation>
        <location evidence="1 7">Membrane</location>
        <topology evidence="1 7">Multi-pass membrane protein</topology>
    </subcellularLocation>
</comment>
<gene>
    <name evidence="9" type="ORF">OIDMADRAFT_106836</name>
</gene>
<accession>A0A0C3GTY1</accession>